<dbReference type="Gene3D" id="3.30.420.40">
    <property type="match status" value="2"/>
</dbReference>
<evidence type="ECO:0000256" key="1">
    <source>
        <dbReference type="ARBA" id="ARBA00022741"/>
    </source>
</evidence>
<feature type="compositionally biased region" description="Low complexity" evidence="5">
    <location>
        <begin position="625"/>
        <end position="650"/>
    </location>
</feature>
<evidence type="ECO:0000313" key="7">
    <source>
        <dbReference type="EMBL" id="KAH0538421.1"/>
    </source>
</evidence>
<keyword evidence="3" id="KW-0067">ATP-binding</keyword>
<feature type="region of interest" description="Disordered" evidence="5">
    <location>
        <begin position="926"/>
        <end position="983"/>
    </location>
</feature>
<dbReference type="Gene3D" id="1.20.1270.10">
    <property type="match status" value="1"/>
</dbReference>
<dbReference type="PANTHER" id="PTHR45639">
    <property type="entry name" value="HSC70CB, ISOFORM G-RELATED"/>
    <property type="match status" value="1"/>
</dbReference>
<dbReference type="GO" id="GO:0030968">
    <property type="term" value="P:endoplasmic reticulum unfolded protein response"/>
    <property type="evidence" value="ECO:0007669"/>
    <property type="project" value="TreeGrafter"/>
</dbReference>
<dbReference type="InterPro" id="IPR029047">
    <property type="entry name" value="HSP70_peptide-bd_sf"/>
</dbReference>
<feature type="compositionally biased region" description="Acidic residues" evidence="5">
    <location>
        <begin position="839"/>
        <end position="848"/>
    </location>
</feature>
<feature type="region of interest" description="Disordered" evidence="5">
    <location>
        <begin position="990"/>
        <end position="1009"/>
    </location>
</feature>
<dbReference type="GO" id="GO:0140662">
    <property type="term" value="F:ATP-dependent protein folding chaperone"/>
    <property type="evidence" value="ECO:0007669"/>
    <property type="project" value="InterPro"/>
</dbReference>
<dbReference type="FunFam" id="3.90.640.10:FF:000004">
    <property type="entry name" value="Heat shock 70 kDa protein 4"/>
    <property type="match status" value="1"/>
</dbReference>
<dbReference type="GO" id="GO:0034663">
    <property type="term" value="C:endoplasmic reticulum chaperone complex"/>
    <property type="evidence" value="ECO:0007669"/>
    <property type="project" value="TreeGrafter"/>
</dbReference>
<name>A0A9P8HZC5_9PEZI</name>
<feature type="compositionally biased region" description="Low complexity" evidence="5">
    <location>
        <begin position="819"/>
        <end position="837"/>
    </location>
</feature>
<dbReference type="GO" id="GO:0005524">
    <property type="term" value="F:ATP binding"/>
    <property type="evidence" value="ECO:0007669"/>
    <property type="project" value="UniProtKB-KW"/>
</dbReference>
<feature type="chain" id="PRO_5040167436" description="Actin-like ATPase domain-containing protein" evidence="6">
    <location>
        <begin position="30"/>
        <end position="1009"/>
    </location>
</feature>
<organism evidence="7 8">
    <name type="scientific">Glutinoglossum americanum</name>
    <dbReference type="NCBI Taxonomy" id="1670608"/>
    <lineage>
        <taxon>Eukaryota</taxon>
        <taxon>Fungi</taxon>
        <taxon>Dikarya</taxon>
        <taxon>Ascomycota</taxon>
        <taxon>Pezizomycotina</taxon>
        <taxon>Geoglossomycetes</taxon>
        <taxon>Geoglossales</taxon>
        <taxon>Geoglossaceae</taxon>
        <taxon>Glutinoglossum</taxon>
    </lineage>
</organism>
<reference evidence="7" key="1">
    <citation type="submission" date="2021-03" db="EMBL/GenBank/DDBJ databases">
        <title>Comparative genomics and phylogenomic investigation of the class Geoglossomycetes provide insights into ecological specialization and systematics.</title>
        <authorList>
            <person name="Melie T."/>
            <person name="Pirro S."/>
            <person name="Miller A.N."/>
            <person name="Quandt A."/>
        </authorList>
    </citation>
    <scope>NUCLEOTIDE SEQUENCE</scope>
    <source>
        <strain evidence="7">GBOQ0MN5Z8</strain>
    </source>
</reference>
<dbReference type="SUPFAM" id="SSF100934">
    <property type="entry name" value="Heat shock protein 70kD (HSP70), C-terminal subdomain"/>
    <property type="match status" value="1"/>
</dbReference>
<dbReference type="Gene3D" id="3.90.640.10">
    <property type="entry name" value="Actin, Chain A, domain 4"/>
    <property type="match status" value="1"/>
</dbReference>
<feature type="compositionally biased region" description="Basic and acidic residues" evidence="5">
    <location>
        <begin position="998"/>
        <end position="1009"/>
    </location>
</feature>
<evidence type="ECO:0000256" key="6">
    <source>
        <dbReference type="SAM" id="SignalP"/>
    </source>
</evidence>
<dbReference type="Proteomes" id="UP000698800">
    <property type="component" value="Unassembled WGS sequence"/>
</dbReference>
<keyword evidence="6" id="KW-0732">Signal</keyword>
<keyword evidence="1" id="KW-0547">Nucleotide-binding</keyword>
<keyword evidence="2" id="KW-0256">Endoplasmic reticulum</keyword>
<dbReference type="Gene3D" id="3.30.30.30">
    <property type="match status" value="1"/>
</dbReference>
<evidence type="ECO:0000313" key="8">
    <source>
        <dbReference type="Proteomes" id="UP000698800"/>
    </source>
</evidence>
<dbReference type="CDD" id="cd10230">
    <property type="entry name" value="ASKHA_NBD_HSP70_HYOU1"/>
    <property type="match status" value="1"/>
</dbReference>
<dbReference type="OrthoDB" id="10262720at2759"/>
<feature type="compositionally biased region" description="Basic residues" evidence="5">
    <location>
        <begin position="939"/>
        <end position="952"/>
    </location>
</feature>
<evidence type="ECO:0008006" key="9">
    <source>
        <dbReference type="Google" id="ProtNLM"/>
    </source>
</evidence>
<gene>
    <name evidence="7" type="ORF">FGG08_004969</name>
</gene>
<protein>
    <recommendedName>
        <fullName evidence="9">Actin-like ATPase domain-containing protein</fullName>
    </recommendedName>
</protein>
<evidence type="ECO:0000256" key="5">
    <source>
        <dbReference type="SAM" id="MobiDB-lite"/>
    </source>
</evidence>
<comment type="caution">
    <text evidence="7">The sequence shown here is derived from an EMBL/GenBank/DDBJ whole genome shotgun (WGS) entry which is preliminary data.</text>
</comment>
<dbReference type="InterPro" id="IPR013126">
    <property type="entry name" value="Hsp_70_fam"/>
</dbReference>
<dbReference type="SUPFAM" id="SSF53067">
    <property type="entry name" value="Actin-like ATPase domain"/>
    <property type="match status" value="2"/>
</dbReference>
<dbReference type="PANTHER" id="PTHR45639:SF3">
    <property type="entry name" value="HYPOXIA UP-REGULATED PROTEIN 1"/>
    <property type="match status" value="1"/>
</dbReference>
<dbReference type="InterPro" id="IPR029048">
    <property type="entry name" value="HSP70_C_sf"/>
</dbReference>
<feature type="signal peptide" evidence="6">
    <location>
        <begin position="1"/>
        <end position="29"/>
    </location>
</feature>
<dbReference type="AlphaFoldDB" id="A0A9P8HZC5"/>
<dbReference type="PRINTS" id="PR00301">
    <property type="entry name" value="HEATSHOCK70"/>
</dbReference>
<feature type="region of interest" description="Disordered" evidence="5">
    <location>
        <begin position="608"/>
        <end position="659"/>
    </location>
</feature>
<dbReference type="InterPro" id="IPR043129">
    <property type="entry name" value="ATPase_NBD"/>
</dbReference>
<evidence type="ECO:0000256" key="2">
    <source>
        <dbReference type="ARBA" id="ARBA00022824"/>
    </source>
</evidence>
<feature type="compositionally biased region" description="Low complexity" evidence="5">
    <location>
        <begin position="953"/>
        <end position="972"/>
    </location>
</feature>
<evidence type="ECO:0000256" key="3">
    <source>
        <dbReference type="ARBA" id="ARBA00022840"/>
    </source>
</evidence>
<keyword evidence="4" id="KW-0143">Chaperone</keyword>
<dbReference type="Pfam" id="PF00012">
    <property type="entry name" value="HSP70"/>
    <property type="match status" value="1"/>
</dbReference>
<accession>A0A9P8HZC5</accession>
<keyword evidence="8" id="KW-1185">Reference proteome</keyword>
<evidence type="ECO:0000256" key="4">
    <source>
        <dbReference type="ARBA" id="ARBA00023186"/>
    </source>
</evidence>
<sequence>MAPLGRRRAPISLFAVLLSVFLFVSTSSAASAVIGIDLGTEYIKAVIVKSGIPLEIVPTKDSKRKEHAAVAFKPLQGGSLPERVYGSEAITLAARFPSDVYPNLKPLLGILVKDPGADEYSTRYPSLSMLASEDRGTVSFKSEAFGGDVEPLLVEELLAMELQNVMANAGALAGKGTYVWDAIITVPPFYTMEERRAVELAADLAGLRVLGLISDGLAVGLNYATARVFPSISDGGKPETHLVYDMGAGSTKATILRFQGRTVKDVGKFNKTIQEVDVLGAGWDRSLGGDALNAVLVDYFLGEFVQIPKVKKLDLPKEDQGVLLQEVVKRNGRAAAKLWKEAERVRQVLSANSETMSSIESLFEDIDFRLKITRSKFEELTSTYAERLGGPIRRALEAAKLTVSDIDSVILHGGAVRTPFVQRQLEGVMGDADKVRGNVNQDEAAAFGAAFKAASLVPNFKVKEIRTSETAGYSVSAHWASDGEKGRAQTLFIPTSKTGTEKQVPFKRLEDFSFTLHQSLPEGEQPGKSGFEDSPVLKVQTQNLTESVSLLEENSGCVSSDIKTEFSIRLSVKDGQPEVLYGSVSCEVEVPAEKKGGVVDDVKEFFGFGSKKGDQEPLTPDSDSDPSSSIEQASSATSSSVAEASSGSSDVEMDEKQAITTTKKTERVYLGFTTEVEGIPEIPKSQLKRIKSRLADLDKSDSERRLREETRNDIEAFMYKYRDLLQEKSFIEASTQAEIDMLNGQISLTDEWFNGAGADANLAALKTRLGELSALVIPVNNRIEEASKRPAKIRLLKDALDQTKTLIQAMKEQIEKETATPITPSTTSSEATQSTSTDDFADLDDELPPSDASIPAKTEQSEAPSLFSKEAIARIEALCEDTERWLTIKIEQQGMREANHEPAVLVSEIEGKLKELTKSLMDEMDVSLPTESPSSSSKTKSKKSKSKSKKSKSTSASRSSKSSKTKSAAKATPAVVDDLFEDDDIPVIQLGDDGQIEYTKEPAKKHDEL</sequence>
<dbReference type="Gene3D" id="2.60.34.10">
    <property type="entry name" value="Substrate Binding Domain Of DNAk, Chain A, domain 1"/>
    <property type="match status" value="1"/>
</dbReference>
<feature type="region of interest" description="Disordered" evidence="5">
    <location>
        <begin position="815"/>
        <end position="865"/>
    </location>
</feature>
<proteinExistence type="predicted"/>
<dbReference type="EMBL" id="JAGHQL010000109">
    <property type="protein sequence ID" value="KAH0538421.1"/>
    <property type="molecule type" value="Genomic_DNA"/>
</dbReference>